<keyword evidence="3" id="KW-1185">Reference proteome</keyword>
<keyword evidence="1" id="KW-0812">Transmembrane</keyword>
<proteinExistence type="predicted"/>
<feature type="transmembrane region" description="Helical" evidence="1">
    <location>
        <begin position="49"/>
        <end position="73"/>
    </location>
</feature>
<sequence>MTKSQKLMVCHECDLLVSIPPLKEGNSVHCPRCKGTLIKHFRSRLLPPLLISLSGLLLFFPANFLPIMTLSVLGNDGENTMVKGVFRLANDGYWWMATLVLFCSILVPLIKFALVFFISFRAYVSKWGISVIYALRLHKKIEAWGMLDVYLIAILLSYIKLMDMGDIVIDIGLFCFIGFLILDILVTTRFEPGEVWRRMQREGGDWTSLMLQRNKA</sequence>
<dbReference type="Pfam" id="PF04403">
    <property type="entry name" value="PqiA"/>
    <property type="match status" value="1"/>
</dbReference>
<accession>A0ABV7HGG8</accession>
<dbReference type="InterPro" id="IPR007498">
    <property type="entry name" value="PqiA-like"/>
</dbReference>
<evidence type="ECO:0000313" key="3">
    <source>
        <dbReference type="Proteomes" id="UP001595476"/>
    </source>
</evidence>
<keyword evidence="1" id="KW-1133">Transmembrane helix</keyword>
<evidence type="ECO:0000313" key="2">
    <source>
        <dbReference type="EMBL" id="MFC3150432.1"/>
    </source>
</evidence>
<gene>
    <name evidence="2" type="ORF">ACFOEK_05310</name>
</gene>
<feature type="transmembrane region" description="Helical" evidence="1">
    <location>
        <begin position="141"/>
        <end position="161"/>
    </location>
</feature>
<evidence type="ECO:0000256" key="1">
    <source>
        <dbReference type="SAM" id="Phobius"/>
    </source>
</evidence>
<comment type="caution">
    <text evidence="2">The sequence shown here is derived from an EMBL/GenBank/DDBJ whole genome shotgun (WGS) entry which is preliminary data.</text>
</comment>
<keyword evidence="1" id="KW-0472">Membrane</keyword>
<dbReference type="EMBL" id="JBHRSZ010000002">
    <property type="protein sequence ID" value="MFC3150432.1"/>
    <property type="molecule type" value="Genomic_DNA"/>
</dbReference>
<reference evidence="3" key="1">
    <citation type="journal article" date="2019" name="Int. J. Syst. Evol. Microbiol.">
        <title>The Global Catalogue of Microorganisms (GCM) 10K type strain sequencing project: providing services to taxonomists for standard genome sequencing and annotation.</title>
        <authorList>
            <consortium name="The Broad Institute Genomics Platform"/>
            <consortium name="The Broad Institute Genome Sequencing Center for Infectious Disease"/>
            <person name="Wu L."/>
            <person name="Ma J."/>
        </authorList>
    </citation>
    <scope>NUCLEOTIDE SEQUENCE [LARGE SCALE GENOMIC DNA]</scope>
    <source>
        <strain evidence="3">KCTC 52438</strain>
    </source>
</reference>
<organism evidence="2 3">
    <name type="scientific">Litoribrevibacter euphylliae</name>
    <dbReference type="NCBI Taxonomy" id="1834034"/>
    <lineage>
        <taxon>Bacteria</taxon>
        <taxon>Pseudomonadati</taxon>
        <taxon>Pseudomonadota</taxon>
        <taxon>Gammaproteobacteria</taxon>
        <taxon>Oceanospirillales</taxon>
        <taxon>Oceanospirillaceae</taxon>
        <taxon>Litoribrevibacter</taxon>
    </lineage>
</organism>
<dbReference type="Proteomes" id="UP001595476">
    <property type="component" value="Unassembled WGS sequence"/>
</dbReference>
<feature type="transmembrane region" description="Helical" evidence="1">
    <location>
        <begin position="167"/>
        <end position="190"/>
    </location>
</feature>
<dbReference type="RefSeq" id="WP_386717224.1">
    <property type="nucleotide sequence ID" value="NZ_JBHRSZ010000002.1"/>
</dbReference>
<name>A0ABV7HGG8_9GAMM</name>
<feature type="transmembrane region" description="Helical" evidence="1">
    <location>
        <begin position="93"/>
        <end position="120"/>
    </location>
</feature>
<protein>
    <submittedName>
        <fullName evidence="2">Paraquat-inducible protein A</fullName>
    </submittedName>
</protein>